<dbReference type="EMBL" id="JACHHN010000001">
    <property type="protein sequence ID" value="MBB5189609.1"/>
    <property type="molecule type" value="Genomic_DNA"/>
</dbReference>
<evidence type="ECO:0000313" key="3">
    <source>
        <dbReference type="Proteomes" id="UP000543030"/>
    </source>
</evidence>
<evidence type="ECO:0000313" key="2">
    <source>
        <dbReference type="EMBL" id="MBB5189609.1"/>
    </source>
</evidence>
<dbReference type="Proteomes" id="UP000543030">
    <property type="component" value="Unassembled WGS sequence"/>
</dbReference>
<dbReference type="RefSeq" id="WP_221302943.1">
    <property type="nucleotide sequence ID" value="NZ_JACHHN010000001.1"/>
</dbReference>
<keyword evidence="3" id="KW-1185">Reference proteome</keyword>
<gene>
    <name evidence="2" type="ORF">HNQ50_000319</name>
</gene>
<reference evidence="2 3" key="1">
    <citation type="submission" date="2020-08" db="EMBL/GenBank/DDBJ databases">
        <title>Genomic Encyclopedia of Type Strains, Phase IV (KMG-IV): sequencing the most valuable type-strain genomes for metagenomic binning, comparative biology and taxonomic classification.</title>
        <authorList>
            <person name="Goeker M."/>
        </authorList>
    </citation>
    <scope>NUCLEOTIDE SEQUENCE [LARGE SCALE GENOMIC DNA]</scope>
    <source>
        <strain evidence="2 3">DSM 18233</strain>
    </source>
</reference>
<comment type="caution">
    <text evidence="2">The sequence shown here is derived from an EMBL/GenBank/DDBJ whole genome shotgun (WGS) entry which is preliminary data.</text>
</comment>
<feature type="domain" description="Baseplate J-like C-terminal" evidence="1">
    <location>
        <begin position="78"/>
        <end position="156"/>
    </location>
</feature>
<organism evidence="2 3">
    <name type="scientific">Silvimonas terrae</name>
    <dbReference type="NCBI Taxonomy" id="300266"/>
    <lineage>
        <taxon>Bacteria</taxon>
        <taxon>Pseudomonadati</taxon>
        <taxon>Pseudomonadota</taxon>
        <taxon>Betaproteobacteria</taxon>
        <taxon>Neisseriales</taxon>
        <taxon>Chitinibacteraceae</taxon>
        <taxon>Silvimonas</taxon>
    </lineage>
</organism>
<sequence>MTYPFTQPLGRTPRGVVKLTENKQYNGTPQYGYFTVVVNDGTGNPSSTVLNAVANAVDAVRPLGSSFGVHGPVVVAAAVAMTITTAAGYVHATVAAQVQAAIVAYINSLQLGQTLYFSRLTQIAFDASPGVASVVSVTLNGGTADLTASAQQVISTNSGSVVVS</sequence>
<dbReference type="AlphaFoldDB" id="A0A840R8D8"/>
<dbReference type="InterPro" id="IPR058530">
    <property type="entry name" value="Baseplate_J-like_C"/>
</dbReference>
<dbReference type="Pfam" id="PF26079">
    <property type="entry name" value="Baseplate_J_C"/>
    <property type="match status" value="1"/>
</dbReference>
<accession>A0A840R8D8</accession>
<evidence type="ECO:0000259" key="1">
    <source>
        <dbReference type="Pfam" id="PF26079"/>
    </source>
</evidence>
<name>A0A840R8D8_9NEIS</name>
<protein>
    <submittedName>
        <fullName evidence="2">Phage-related baseplate assembly protein</fullName>
    </submittedName>
</protein>
<proteinExistence type="predicted"/>